<comment type="caution">
    <text evidence="8">The sequence shown here is derived from an EMBL/GenBank/DDBJ whole genome shotgun (WGS) entry which is preliminary data.</text>
</comment>
<dbReference type="RefSeq" id="WP_307416936.1">
    <property type="nucleotide sequence ID" value="NZ_JAUSVM010000001.1"/>
</dbReference>
<dbReference type="Pfam" id="PF03772">
    <property type="entry name" value="Competence"/>
    <property type="match status" value="1"/>
</dbReference>
<feature type="transmembrane region" description="Helical" evidence="6">
    <location>
        <begin position="300"/>
        <end position="318"/>
    </location>
</feature>
<feature type="transmembrane region" description="Helical" evidence="6">
    <location>
        <begin position="370"/>
        <end position="388"/>
    </location>
</feature>
<dbReference type="NCBIfam" id="TIGR00360">
    <property type="entry name" value="ComEC_N-term"/>
    <property type="match status" value="1"/>
</dbReference>
<proteinExistence type="predicted"/>
<feature type="transmembrane region" description="Helical" evidence="6">
    <location>
        <begin position="460"/>
        <end position="482"/>
    </location>
</feature>
<evidence type="ECO:0000256" key="4">
    <source>
        <dbReference type="ARBA" id="ARBA00022989"/>
    </source>
</evidence>
<accession>A0ABU0GMR9</accession>
<feature type="transmembrane region" description="Helical" evidence="6">
    <location>
        <begin position="494"/>
        <end position="512"/>
    </location>
</feature>
<protein>
    <submittedName>
        <fullName evidence="8">Competence protein ComEC</fullName>
    </submittedName>
</protein>
<evidence type="ECO:0000256" key="5">
    <source>
        <dbReference type="ARBA" id="ARBA00023136"/>
    </source>
</evidence>
<gene>
    <name evidence="8" type="ORF">JO380_003023</name>
</gene>
<keyword evidence="5 6" id="KW-0472">Membrane</keyword>
<evidence type="ECO:0000256" key="3">
    <source>
        <dbReference type="ARBA" id="ARBA00022692"/>
    </source>
</evidence>
<dbReference type="InterPro" id="IPR004477">
    <property type="entry name" value="ComEC_N"/>
</dbReference>
<evidence type="ECO:0000313" key="8">
    <source>
        <dbReference type="EMBL" id="MDQ0426642.1"/>
    </source>
</evidence>
<evidence type="ECO:0000256" key="6">
    <source>
        <dbReference type="SAM" id="Phobius"/>
    </source>
</evidence>
<feature type="transmembrane region" description="Helical" evidence="6">
    <location>
        <begin position="43"/>
        <end position="64"/>
    </location>
</feature>
<organism evidence="8 9">
    <name type="scientific">Cellulomonas iranensis</name>
    <dbReference type="NCBI Taxonomy" id="76862"/>
    <lineage>
        <taxon>Bacteria</taxon>
        <taxon>Bacillati</taxon>
        <taxon>Actinomycetota</taxon>
        <taxon>Actinomycetes</taxon>
        <taxon>Micrococcales</taxon>
        <taxon>Cellulomonadaceae</taxon>
        <taxon>Cellulomonas</taxon>
    </lineage>
</organism>
<dbReference type="PANTHER" id="PTHR30619">
    <property type="entry name" value="DNA INTERNALIZATION/COMPETENCE PROTEIN COMEC/REC2"/>
    <property type="match status" value="1"/>
</dbReference>
<dbReference type="Proteomes" id="UP001240250">
    <property type="component" value="Unassembled WGS sequence"/>
</dbReference>
<dbReference type="InterPro" id="IPR052159">
    <property type="entry name" value="Competence_DNA_uptake"/>
</dbReference>
<feature type="transmembrane region" description="Helical" evidence="6">
    <location>
        <begin position="427"/>
        <end position="453"/>
    </location>
</feature>
<feature type="domain" description="ComEC/Rec2-related protein" evidence="7">
    <location>
        <begin position="251"/>
        <end position="512"/>
    </location>
</feature>
<feature type="transmembrane region" description="Helical" evidence="6">
    <location>
        <begin position="400"/>
        <end position="421"/>
    </location>
</feature>
<name>A0ABU0GMR9_9CELL</name>
<evidence type="ECO:0000313" key="9">
    <source>
        <dbReference type="Proteomes" id="UP001240250"/>
    </source>
</evidence>
<keyword evidence="4 6" id="KW-1133">Transmembrane helix</keyword>
<comment type="subcellular location">
    <subcellularLocation>
        <location evidence="1">Cell membrane</location>
        <topology evidence="1">Multi-pass membrane protein</topology>
    </subcellularLocation>
</comment>
<dbReference type="PANTHER" id="PTHR30619:SF1">
    <property type="entry name" value="RECOMBINATION PROTEIN 2"/>
    <property type="match status" value="1"/>
</dbReference>
<evidence type="ECO:0000256" key="2">
    <source>
        <dbReference type="ARBA" id="ARBA00022475"/>
    </source>
</evidence>
<feature type="transmembrane region" description="Helical" evidence="6">
    <location>
        <begin position="16"/>
        <end position="37"/>
    </location>
</feature>
<evidence type="ECO:0000256" key="1">
    <source>
        <dbReference type="ARBA" id="ARBA00004651"/>
    </source>
</evidence>
<feature type="transmembrane region" description="Helical" evidence="6">
    <location>
        <begin position="324"/>
        <end position="341"/>
    </location>
</feature>
<feature type="transmembrane region" description="Helical" evidence="6">
    <location>
        <begin position="271"/>
        <end position="293"/>
    </location>
</feature>
<evidence type="ECO:0000259" key="7">
    <source>
        <dbReference type="Pfam" id="PF03772"/>
    </source>
</evidence>
<keyword evidence="9" id="KW-1185">Reference proteome</keyword>
<dbReference type="EMBL" id="JAUSVM010000001">
    <property type="protein sequence ID" value="MDQ0426642.1"/>
    <property type="molecule type" value="Genomic_DNA"/>
</dbReference>
<keyword evidence="3 6" id="KW-0812">Transmembrane</keyword>
<sequence length="517" mass="50343">MSASPSAATTAADLRLVPPAVAAWGAALVVTLAPGVLRPAATGAGWLLAAAAVAVLAAAAGRVAGASSPRWRRATAPAPRSAGRGLPGRVARVAALALATAAAVLVAGGAQRAAAEPDVLAAAAARGDAVELVGRVGADARAVTAGSAPRERVTVAATAVRVDGAWRAVAAPVTTLGPAGLPTDAVVRLRGTLAPSDRAGRAAVRLSVRGPASVTADPRTAHTWAERVRAGARSVAAPLPPDVRGLLPAVTVGDTRAVPEDLVAAMRTAGLTHVTAVSGAHFAIVGALVLALAGALRAPLVVRAAAVAAAGGLMLLVVGPQPSVVRAAVMGGVGLLGLVVGRRSVGPAALATAVVVLLVADPWLAVDVGFGLSVAATAGLVLLARPLVERLAPLCGRDAAGLLAAPVAAQVGCLPVALAVWPTFGPWAVLANLAVVPAIAPATVLGLLAALVATVWPPGGAALAAVAGAACWWVAAVARWVARLPAAGLAWWPGPVGAASAVLVVVAVAALVRPRHG</sequence>
<keyword evidence="2" id="KW-1003">Cell membrane</keyword>
<reference evidence="8 9" key="1">
    <citation type="submission" date="2023-07" db="EMBL/GenBank/DDBJ databases">
        <title>Sequencing the genomes of 1000 actinobacteria strains.</title>
        <authorList>
            <person name="Klenk H.-P."/>
        </authorList>
    </citation>
    <scope>NUCLEOTIDE SEQUENCE [LARGE SCALE GENOMIC DNA]</scope>
    <source>
        <strain evidence="8 9">DSM 14785</strain>
    </source>
</reference>